<comment type="caution">
    <text evidence="2">The sequence shown here is derived from an EMBL/GenBank/DDBJ whole genome shotgun (WGS) entry which is preliminary data.</text>
</comment>
<feature type="region of interest" description="Disordered" evidence="1">
    <location>
        <begin position="50"/>
        <end position="84"/>
    </location>
</feature>
<name>A0AAD5X6N0_9FUNG</name>
<gene>
    <name evidence="2" type="ORF">HK097_003951</name>
</gene>
<keyword evidence="3" id="KW-1185">Reference proteome</keyword>
<organism evidence="2 3">
    <name type="scientific">Rhizophlyctis rosea</name>
    <dbReference type="NCBI Taxonomy" id="64517"/>
    <lineage>
        <taxon>Eukaryota</taxon>
        <taxon>Fungi</taxon>
        <taxon>Fungi incertae sedis</taxon>
        <taxon>Chytridiomycota</taxon>
        <taxon>Chytridiomycota incertae sedis</taxon>
        <taxon>Chytridiomycetes</taxon>
        <taxon>Rhizophlyctidales</taxon>
        <taxon>Rhizophlyctidaceae</taxon>
        <taxon>Rhizophlyctis</taxon>
    </lineage>
</organism>
<evidence type="ECO:0000313" key="3">
    <source>
        <dbReference type="Proteomes" id="UP001212841"/>
    </source>
</evidence>
<evidence type="ECO:0000256" key="1">
    <source>
        <dbReference type="SAM" id="MobiDB-lite"/>
    </source>
</evidence>
<sequence>MSEPYWTVSEGPAVHAQTCRECRNTIYKGQDVKVRSGRKIRLFYHPDCFSGSADPRTQSASSFHDPRYSNAIGSTAPKSKGAGKWSVDDYGYMPSATGLGGGSSGSTGGVAKAAGPGSGSGSRTNVSGGSRAGSFRDLNGGGK</sequence>
<feature type="compositionally biased region" description="Gly residues" evidence="1">
    <location>
        <begin position="98"/>
        <end position="108"/>
    </location>
</feature>
<accession>A0AAD5X6N0</accession>
<proteinExistence type="predicted"/>
<evidence type="ECO:0000313" key="2">
    <source>
        <dbReference type="EMBL" id="KAJ3053574.1"/>
    </source>
</evidence>
<evidence type="ECO:0008006" key="4">
    <source>
        <dbReference type="Google" id="ProtNLM"/>
    </source>
</evidence>
<dbReference type="Proteomes" id="UP001212841">
    <property type="component" value="Unassembled WGS sequence"/>
</dbReference>
<feature type="region of interest" description="Disordered" evidence="1">
    <location>
        <begin position="96"/>
        <end position="143"/>
    </location>
</feature>
<dbReference type="AlphaFoldDB" id="A0AAD5X6N0"/>
<dbReference type="EMBL" id="JADGJD010000198">
    <property type="protein sequence ID" value="KAJ3053574.1"/>
    <property type="molecule type" value="Genomic_DNA"/>
</dbReference>
<protein>
    <recommendedName>
        <fullName evidence="4">PARP-type domain-containing protein</fullName>
    </recommendedName>
</protein>
<reference evidence="2" key="1">
    <citation type="submission" date="2020-05" db="EMBL/GenBank/DDBJ databases">
        <title>Phylogenomic resolution of chytrid fungi.</title>
        <authorList>
            <person name="Stajich J.E."/>
            <person name="Amses K."/>
            <person name="Simmons R."/>
            <person name="Seto K."/>
            <person name="Myers J."/>
            <person name="Bonds A."/>
            <person name="Quandt C.A."/>
            <person name="Barry K."/>
            <person name="Liu P."/>
            <person name="Grigoriev I."/>
            <person name="Longcore J.E."/>
            <person name="James T.Y."/>
        </authorList>
    </citation>
    <scope>NUCLEOTIDE SEQUENCE</scope>
    <source>
        <strain evidence="2">JEL0318</strain>
    </source>
</reference>